<gene>
    <name evidence="2" type="ORF">FHX71_004466</name>
</gene>
<protein>
    <submittedName>
        <fullName evidence="2">Uncharacterized protein</fullName>
    </submittedName>
</protein>
<dbReference type="EMBL" id="JACGWV010000002">
    <property type="protein sequence ID" value="MBA8810490.1"/>
    <property type="molecule type" value="Genomic_DNA"/>
</dbReference>
<comment type="caution">
    <text evidence="2">The sequence shown here is derived from an EMBL/GenBank/DDBJ whole genome shotgun (WGS) entry which is preliminary data.</text>
</comment>
<keyword evidence="3" id="KW-1185">Reference proteome</keyword>
<evidence type="ECO:0000256" key="1">
    <source>
        <dbReference type="SAM" id="Phobius"/>
    </source>
</evidence>
<feature type="transmembrane region" description="Helical" evidence="1">
    <location>
        <begin position="191"/>
        <end position="215"/>
    </location>
</feature>
<feature type="transmembrane region" description="Helical" evidence="1">
    <location>
        <begin position="110"/>
        <end position="135"/>
    </location>
</feature>
<reference evidence="2 3" key="1">
    <citation type="submission" date="2020-07" db="EMBL/GenBank/DDBJ databases">
        <title>Sequencing the genomes of 1000 actinobacteria strains.</title>
        <authorList>
            <person name="Klenk H.-P."/>
        </authorList>
    </citation>
    <scope>NUCLEOTIDE SEQUENCE [LARGE SCALE GENOMIC DNA]</scope>
    <source>
        <strain evidence="2 3">DSM 44121</strain>
    </source>
</reference>
<evidence type="ECO:0000313" key="2">
    <source>
        <dbReference type="EMBL" id="MBA8810490.1"/>
    </source>
</evidence>
<feature type="transmembrane region" description="Helical" evidence="1">
    <location>
        <begin position="155"/>
        <end position="184"/>
    </location>
</feature>
<sequence>MTTPTVEETTMARTDLARAAHVRGVRGVARRLRGSGLTVGLWFWGLYALYAVGITVGNAAAGNDLEISALDATLGATRWPMIAIGVIASSAILTLHVAAGGSRRSMFEGVLRGSVVVGAGFGVVTTLALLGEGLLSTSLGMTWRRLGALPFDSPLTVLGTTVAEALALATYALVGACIGIGFTYGGARGTLLIVPLALPAVLADVATRTGVIGTIANVELRPDIDHAEVPPAEGLLTLLLGLGGVAVAALLAAVLLRALLRTAPVRAR</sequence>
<organism evidence="2 3">
    <name type="scientific">Promicromonospora sukumoe</name>
    <dbReference type="NCBI Taxonomy" id="88382"/>
    <lineage>
        <taxon>Bacteria</taxon>
        <taxon>Bacillati</taxon>
        <taxon>Actinomycetota</taxon>
        <taxon>Actinomycetes</taxon>
        <taxon>Micrococcales</taxon>
        <taxon>Promicromonosporaceae</taxon>
        <taxon>Promicromonospora</taxon>
    </lineage>
</organism>
<keyword evidence="1" id="KW-0472">Membrane</keyword>
<accession>A0A7W3JCU7</accession>
<evidence type="ECO:0000313" key="3">
    <source>
        <dbReference type="Proteomes" id="UP000540568"/>
    </source>
</evidence>
<feature type="transmembrane region" description="Helical" evidence="1">
    <location>
        <begin position="235"/>
        <end position="260"/>
    </location>
</feature>
<feature type="transmembrane region" description="Helical" evidence="1">
    <location>
        <begin position="79"/>
        <end position="98"/>
    </location>
</feature>
<proteinExistence type="predicted"/>
<dbReference type="Proteomes" id="UP000540568">
    <property type="component" value="Unassembled WGS sequence"/>
</dbReference>
<feature type="transmembrane region" description="Helical" evidence="1">
    <location>
        <begin position="39"/>
        <end position="59"/>
    </location>
</feature>
<dbReference type="RefSeq" id="WP_182619579.1">
    <property type="nucleotide sequence ID" value="NZ_BAAATF010000015.1"/>
</dbReference>
<keyword evidence="1" id="KW-0812">Transmembrane</keyword>
<name>A0A7W3JCU7_9MICO</name>
<keyword evidence="1" id="KW-1133">Transmembrane helix</keyword>
<dbReference type="AlphaFoldDB" id="A0A7W3JCU7"/>